<dbReference type="PROSITE" id="PS00108">
    <property type="entry name" value="PROTEIN_KINASE_ST"/>
    <property type="match status" value="1"/>
</dbReference>
<comment type="similarity">
    <text evidence="1">Belongs to the protein kinase superfamily. CMGC Ser/Thr protein kinase family. CDC2/CDKX subfamily.</text>
</comment>
<feature type="region of interest" description="Disordered" evidence="7">
    <location>
        <begin position="1"/>
        <end position="33"/>
    </location>
</feature>
<dbReference type="EC" id="2.7.11.23" evidence="2"/>
<comment type="catalytic activity">
    <reaction evidence="6">
        <text>[DNA-directed RNA polymerase] + ATP = phospho-[DNA-directed RNA polymerase] + ADP + H(+)</text>
        <dbReference type="Rhea" id="RHEA:10216"/>
        <dbReference type="Rhea" id="RHEA-COMP:11321"/>
        <dbReference type="Rhea" id="RHEA-COMP:11322"/>
        <dbReference type="ChEBI" id="CHEBI:15378"/>
        <dbReference type="ChEBI" id="CHEBI:30616"/>
        <dbReference type="ChEBI" id="CHEBI:43176"/>
        <dbReference type="ChEBI" id="CHEBI:68546"/>
        <dbReference type="ChEBI" id="CHEBI:456216"/>
        <dbReference type="EC" id="2.7.11.23"/>
    </reaction>
</comment>
<organism evidence="9">
    <name type="scientific">Oryza punctata</name>
    <name type="common">Red rice</name>
    <dbReference type="NCBI Taxonomy" id="4537"/>
    <lineage>
        <taxon>Eukaryota</taxon>
        <taxon>Viridiplantae</taxon>
        <taxon>Streptophyta</taxon>
        <taxon>Embryophyta</taxon>
        <taxon>Tracheophyta</taxon>
        <taxon>Spermatophyta</taxon>
        <taxon>Magnoliopsida</taxon>
        <taxon>Liliopsida</taxon>
        <taxon>Poales</taxon>
        <taxon>Poaceae</taxon>
        <taxon>BOP clade</taxon>
        <taxon>Oryzoideae</taxon>
        <taxon>Oryzeae</taxon>
        <taxon>Oryzinae</taxon>
        <taxon>Oryza</taxon>
    </lineage>
</organism>
<dbReference type="eggNOG" id="KOG0594">
    <property type="taxonomic scope" value="Eukaryota"/>
</dbReference>
<reference evidence="9" key="2">
    <citation type="submission" date="2018-05" db="EMBL/GenBank/DDBJ databases">
        <title>OpunRS2 (Oryza punctata Reference Sequence Version 2).</title>
        <authorList>
            <person name="Zhang J."/>
            <person name="Kudrna D."/>
            <person name="Lee S."/>
            <person name="Talag J."/>
            <person name="Welchert J."/>
            <person name="Wing R.A."/>
        </authorList>
    </citation>
    <scope>NUCLEOTIDE SEQUENCE [LARGE SCALE GENOMIC DNA]</scope>
</reference>
<evidence type="ECO:0000313" key="9">
    <source>
        <dbReference type="EnsemblPlants" id="OPUNC01G20630.1"/>
    </source>
</evidence>
<evidence type="ECO:0000259" key="8">
    <source>
        <dbReference type="PROSITE" id="PS50011"/>
    </source>
</evidence>
<keyword evidence="4" id="KW-0547">Nucleotide-binding</keyword>
<dbReference type="HOGENOM" id="CLU_000288_181_1_1"/>
<dbReference type="GO" id="GO:0005634">
    <property type="term" value="C:nucleus"/>
    <property type="evidence" value="ECO:0007669"/>
    <property type="project" value="TreeGrafter"/>
</dbReference>
<keyword evidence="10" id="KW-1185">Reference proteome</keyword>
<dbReference type="Proteomes" id="UP000026962">
    <property type="component" value="Chromosome 1"/>
</dbReference>
<dbReference type="STRING" id="4537.A0A0E0JKD2"/>
<protein>
    <recommendedName>
        <fullName evidence="2">[RNA-polymerase]-subunit kinase</fullName>
        <ecNumber evidence="2">2.7.11.23</ecNumber>
    </recommendedName>
</protein>
<evidence type="ECO:0000256" key="5">
    <source>
        <dbReference type="ARBA" id="ARBA00022840"/>
    </source>
</evidence>
<evidence type="ECO:0000313" key="10">
    <source>
        <dbReference type="Proteomes" id="UP000026962"/>
    </source>
</evidence>
<evidence type="ECO:0000256" key="1">
    <source>
        <dbReference type="ARBA" id="ARBA00006485"/>
    </source>
</evidence>
<dbReference type="Gramene" id="OPUNC01G20630.1">
    <property type="protein sequence ID" value="OPUNC01G20630.1"/>
    <property type="gene ID" value="OPUNC01G20630"/>
</dbReference>
<name>A0A0E0JKD2_ORYPU</name>
<feature type="domain" description="Protein kinase" evidence="8">
    <location>
        <begin position="81"/>
        <end position="362"/>
    </location>
</feature>
<dbReference type="Pfam" id="PF00069">
    <property type="entry name" value="Pkinase"/>
    <property type="match status" value="1"/>
</dbReference>
<dbReference type="FunFam" id="1.10.510.10:FF:000559">
    <property type="entry name" value="Protein kinase domain containing protein"/>
    <property type="match status" value="1"/>
</dbReference>
<dbReference type="InterPro" id="IPR008271">
    <property type="entry name" value="Ser/Thr_kinase_AS"/>
</dbReference>
<dbReference type="SMART" id="SM00220">
    <property type="entry name" value="S_TKc"/>
    <property type="match status" value="1"/>
</dbReference>
<dbReference type="GO" id="GO:0008353">
    <property type="term" value="F:RNA polymerase II CTD heptapeptide repeat kinase activity"/>
    <property type="evidence" value="ECO:0007669"/>
    <property type="project" value="UniProtKB-EC"/>
</dbReference>
<dbReference type="FunFam" id="3.30.200.20:FF:000691">
    <property type="entry name" value="Cyclin-dependent kinase G-1"/>
    <property type="match status" value="1"/>
</dbReference>
<evidence type="ECO:0000256" key="6">
    <source>
        <dbReference type="ARBA" id="ARBA00049280"/>
    </source>
</evidence>
<dbReference type="PANTHER" id="PTHR24056">
    <property type="entry name" value="CELL DIVISION PROTEIN KINASE"/>
    <property type="match status" value="1"/>
</dbReference>
<evidence type="ECO:0000256" key="3">
    <source>
        <dbReference type="ARBA" id="ARBA00022553"/>
    </source>
</evidence>
<dbReference type="Gene3D" id="1.10.510.10">
    <property type="entry name" value="Transferase(Phosphotransferase) domain 1"/>
    <property type="match status" value="1"/>
</dbReference>
<keyword evidence="3" id="KW-0597">Phosphoprotein</keyword>
<dbReference type="InterPro" id="IPR011009">
    <property type="entry name" value="Kinase-like_dom_sf"/>
</dbReference>
<dbReference type="OMA" id="ADTEYHQ"/>
<proteinExistence type="inferred from homology"/>
<sequence length="367" mass="38606">MGALRRKASSALAGPFAARRREHTGRPGAAAAAEAPLDSLGAATKNSVVTLASVDDSPFPATTNDGVLGLGVVQFGSMESYDRLMLIGEGACGAVFRARHLATGETVAVKITHKNSSGGGGGDEALLREAEMLAACAGNPAVVRLREVARHPETSKLHLVMDYVGPSLADFLTHRLDSGERALTEAEARSVMRQLLAGVKQMHARGVIHRDIKPGNVLVGAVDGRVRICDLGLGKSAAAAPPHTQLVGTLWYMSPEQYLGSKEYGPAVDMWALGCLMAELLTGETLFPADTEYHQVVLVAGLLGVPDEVNGLSLGVTKPSQLRRKVPEEKLSPAGFDVLSGLLQYVAGDRLTAAAALDMPWFSKKLS</sequence>
<dbReference type="PROSITE" id="PS50011">
    <property type="entry name" value="PROTEIN_KINASE_DOM"/>
    <property type="match status" value="1"/>
</dbReference>
<reference evidence="9" key="1">
    <citation type="submission" date="2015-04" db="UniProtKB">
        <authorList>
            <consortium name="EnsemblPlants"/>
        </authorList>
    </citation>
    <scope>IDENTIFICATION</scope>
</reference>
<accession>A0A0E0JKD2</accession>
<dbReference type="GO" id="GO:0005524">
    <property type="term" value="F:ATP binding"/>
    <property type="evidence" value="ECO:0007669"/>
    <property type="project" value="UniProtKB-KW"/>
</dbReference>
<dbReference type="GO" id="GO:0007346">
    <property type="term" value="P:regulation of mitotic cell cycle"/>
    <property type="evidence" value="ECO:0007669"/>
    <property type="project" value="TreeGrafter"/>
</dbReference>
<evidence type="ECO:0000256" key="2">
    <source>
        <dbReference type="ARBA" id="ARBA00012409"/>
    </source>
</evidence>
<dbReference type="InterPro" id="IPR050108">
    <property type="entry name" value="CDK"/>
</dbReference>
<dbReference type="SUPFAM" id="SSF56112">
    <property type="entry name" value="Protein kinase-like (PK-like)"/>
    <property type="match status" value="1"/>
</dbReference>
<evidence type="ECO:0000256" key="7">
    <source>
        <dbReference type="SAM" id="MobiDB-lite"/>
    </source>
</evidence>
<dbReference type="InterPro" id="IPR000719">
    <property type="entry name" value="Prot_kinase_dom"/>
</dbReference>
<keyword evidence="5" id="KW-0067">ATP-binding</keyword>
<dbReference type="PANTHER" id="PTHR24056:SF578">
    <property type="entry name" value="CYCLIN-DEPENDENT KINASE F-2-RELATED"/>
    <property type="match status" value="1"/>
</dbReference>
<dbReference type="AlphaFoldDB" id="A0A0E0JKD2"/>
<dbReference type="EnsemblPlants" id="OPUNC01G20630.1">
    <property type="protein sequence ID" value="OPUNC01G20630.1"/>
    <property type="gene ID" value="OPUNC01G20630"/>
</dbReference>
<evidence type="ECO:0000256" key="4">
    <source>
        <dbReference type="ARBA" id="ARBA00022741"/>
    </source>
</evidence>
<dbReference type="Gene3D" id="3.30.200.20">
    <property type="entry name" value="Phosphorylase Kinase, domain 1"/>
    <property type="match status" value="1"/>
</dbReference>